<proteinExistence type="predicted"/>
<accession>A0A0A9D2M7</accession>
<dbReference type="EMBL" id="GBRH01216957">
    <property type="protein sequence ID" value="JAD80938.1"/>
    <property type="molecule type" value="Transcribed_RNA"/>
</dbReference>
<reference evidence="1" key="1">
    <citation type="submission" date="2014-09" db="EMBL/GenBank/DDBJ databases">
        <authorList>
            <person name="Magalhaes I.L.F."/>
            <person name="Oliveira U."/>
            <person name="Santos F.R."/>
            <person name="Vidigal T.H.D.A."/>
            <person name="Brescovit A.D."/>
            <person name="Santos A.J."/>
        </authorList>
    </citation>
    <scope>NUCLEOTIDE SEQUENCE</scope>
    <source>
        <tissue evidence="1">Shoot tissue taken approximately 20 cm above the soil surface</tissue>
    </source>
</reference>
<sequence>MRRCLPISAAPPPACPARPASAPGPCS</sequence>
<dbReference type="AlphaFoldDB" id="A0A0A9D2M7"/>
<protein>
    <submittedName>
        <fullName evidence="1">Uncharacterized protein</fullName>
    </submittedName>
</protein>
<reference evidence="1" key="2">
    <citation type="journal article" date="2015" name="Data Brief">
        <title>Shoot transcriptome of the giant reed, Arundo donax.</title>
        <authorList>
            <person name="Barrero R.A."/>
            <person name="Guerrero F.D."/>
            <person name="Moolhuijzen P."/>
            <person name="Goolsby J.A."/>
            <person name="Tidwell J."/>
            <person name="Bellgard S.E."/>
            <person name="Bellgard M.I."/>
        </authorList>
    </citation>
    <scope>NUCLEOTIDE SEQUENCE</scope>
    <source>
        <tissue evidence="1">Shoot tissue taken approximately 20 cm above the soil surface</tissue>
    </source>
</reference>
<organism evidence="1">
    <name type="scientific">Arundo donax</name>
    <name type="common">Giant reed</name>
    <name type="synonym">Donax arundinaceus</name>
    <dbReference type="NCBI Taxonomy" id="35708"/>
    <lineage>
        <taxon>Eukaryota</taxon>
        <taxon>Viridiplantae</taxon>
        <taxon>Streptophyta</taxon>
        <taxon>Embryophyta</taxon>
        <taxon>Tracheophyta</taxon>
        <taxon>Spermatophyta</taxon>
        <taxon>Magnoliopsida</taxon>
        <taxon>Liliopsida</taxon>
        <taxon>Poales</taxon>
        <taxon>Poaceae</taxon>
        <taxon>PACMAD clade</taxon>
        <taxon>Arundinoideae</taxon>
        <taxon>Arundineae</taxon>
        <taxon>Arundo</taxon>
    </lineage>
</organism>
<name>A0A0A9D2M7_ARUDO</name>
<evidence type="ECO:0000313" key="1">
    <source>
        <dbReference type="EMBL" id="JAD80938.1"/>
    </source>
</evidence>